<accession>A0A0D8HF97</accession>
<dbReference type="STRING" id="1280514.AXFE_25030"/>
<dbReference type="InterPro" id="IPR012255">
    <property type="entry name" value="ETF_b"/>
</dbReference>
<dbReference type="RefSeq" id="WP_052606207.1">
    <property type="nucleotide sequence ID" value="NZ_JXYS01000078.1"/>
</dbReference>
<keyword evidence="5" id="KW-1185">Reference proteome</keyword>
<dbReference type="GO" id="GO:0009055">
    <property type="term" value="F:electron transfer activity"/>
    <property type="evidence" value="ECO:0007669"/>
    <property type="project" value="InterPro"/>
</dbReference>
<dbReference type="InterPro" id="IPR014729">
    <property type="entry name" value="Rossmann-like_a/b/a_fold"/>
</dbReference>
<dbReference type="PANTHER" id="PTHR21294">
    <property type="entry name" value="ELECTRON TRANSFER FLAVOPROTEIN BETA-SUBUNIT"/>
    <property type="match status" value="1"/>
</dbReference>
<dbReference type="SMART" id="SM00893">
    <property type="entry name" value="ETF"/>
    <property type="match status" value="1"/>
</dbReference>
<dbReference type="AlphaFoldDB" id="A0A0D8HF97"/>
<evidence type="ECO:0000256" key="1">
    <source>
        <dbReference type="ARBA" id="ARBA00011355"/>
    </source>
</evidence>
<dbReference type="InterPro" id="IPR014730">
    <property type="entry name" value="ETF_a/b_N"/>
</dbReference>
<evidence type="ECO:0000256" key="2">
    <source>
        <dbReference type="ARBA" id="ARBA00025649"/>
    </source>
</evidence>
<comment type="caution">
    <text evidence="4">The sequence shown here is derived from an EMBL/GenBank/DDBJ whole genome shotgun (WGS) entry which is preliminary data.</text>
</comment>
<evidence type="ECO:0000259" key="3">
    <source>
        <dbReference type="SMART" id="SM00893"/>
    </source>
</evidence>
<protein>
    <submittedName>
        <fullName evidence="4">Electron transfer flavoprotein domain protein</fullName>
    </submittedName>
</protein>
<dbReference type="Gene3D" id="3.40.50.620">
    <property type="entry name" value="HUPs"/>
    <property type="match status" value="1"/>
</dbReference>
<comment type="function">
    <text evidence="2">The electron transfer flavoprotein serves as a specific electron acceptor for other dehydrogenases. It transfers the electrons to the main respiratory chain via ETF-ubiquinone oxidoreductase (ETF dehydrogenase).</text>
</comment>
<dbReference type="SUPFAM" id="SSF52402">
    <property type="entry name" value="Adenine nucleotide alpha hydrolases-like"/>
    <property type="match status" value="1"/>
</dbReference>
<proteinExistence type="predicted"/>
<dbReference type="Pfam" id="PF01012">
    <property type="entry name" value="ETF"/>
    <property type="match status" value="1"/>
</dbReference>
<evidence type="ECO:0000313" key="4">
    <source>
        <dbReference type="EMBL" id="KJF16640.1"/>
    </source>
</evidence>
<dbReference type="EMBL" id="JXYS01000078">
    <property type="protein sequence ID" value="KJF16640.1"/>
    <property type="molecule type" value="Genomic_DNA"/>
</dbReference>
<name>A0A0D8HF97_9ACTN</name>
<evidence type="ECO:0000313" key="5">
    <source>
        <dbReference type="Proteomes" id="UP000032360"/>
    </source>
</evidence>
<dbReference type="OrthoDB" id="9781325at2"/>
<gene>
    <name evidence="4" type="ORF">AXFE_25030</name>
</gene>
<organism evidence="4 5">
    <name type="scientific">Acidithrix ferrooxidans</name>
    <dbReference type="NCBI Taxonomy" id="1280514"/>
    <lineage>
        <taxon>Bacteria</taxon>
        <taxon>Bacillati</taxon>
        <taxon>Actinomycetota</taxon>
        <taxon>Acidimicrobiia</taxon>
        <taxon>Acidimicrobiales</taxon>
        <taxon>Acidimicrobiaceae</taxon>
        <taxon>Acidithrix</taxon>
    </lineage>
</organism>
<dbReference type="Proteomes" id="UP000032360">
    <property type="component" value="Unassembled WGS sequence"/>
</dbReference>
<reference evidence="4 5" key="1">
    <citation type="submission" date="2015-01" db="EMBL/GenBank/DDBJ databases">
        <title>Draft genome of the acidophilic iron oxidizer Acidithrix ferrooxidans strain Py-F3.</title>
        <authorList>
            <person name="Poehlein A."/>
            <person name="Eisen S."/>
            <person name="Schloemann M."/>
            <person name="Johnson B.D."/>
            <person name="Daniel R."/>
            <person name="Muehling M."/>
        </authorList>
    </citation>
    <scope>NUCLEOTIDE SEQUENCE [LARGE SCALE GENOMIC DNA]</scope>
    <source>
        <strain evidence="4 5">Py-F3</strain>
    </source>
</reference>
<comment type="subunit">
    <text evidence="1">Heterodimer of an alpha and a beta subunit.</text>
</comment>
<feature type="domain" description="Electron transfer flavoprotein alpha/beta-subunit N-terminal" evidence="3">
    <location>
        <begin position="15"/>
        <end position="202"/>
    </location>
</feature>
<sequence>MKDTIVFVKNSYRNVDHTSRRYFGGLTPSERNAIAIARDLSGTSGGKTIAITLGEAHDQDALLEALSLGVDRAILVIGDPSQGAAFVYKDQLASLIRSIAPMALLFGDYSADTGSGLFGAIVAGNLSIGYLFGVEGVKQTKGKFTIEHFDGSSHLLSEITQLPIALGCAPTNIEIRGDLITLIEAKAAQIETVGLQDSNGLPATWYLDDQGRSAPTTITQSPIGDRAIMRIRSLMGGAIDARRRELIEVNPDSAAEIVLEAVSRHKESN</sequence>